<dbReference type="PANTHER" id="PTHR43209">
    <property type="entry name" value="TRNA SULFURTRANSFERASE"/>
    <property type="match status" value="1"/>
</dbReference>
<dbReference type="InterPro" id="IPR004114">
    <property type="entry name" value="THUMP_dom"/>
</dbReference>
<dbReference type="GO" id="GO:0005829">
    <property type="term" value="C:cytosol"/>
    <property type="evidence" value="ECO:0007669"/>
    <property type="project" value="TreeGrafter"/>
</dbReference>
<reference evidence="12" key="1">
    <citation type="submission" date="2017-09" db="EMBL/GenBank/DDBJ databases">
        <title>Metaegenomics of thermophilic ammonia-oxidizing enrichment culture.</title>
        <authorList>
            <person name="Kato S."/>
            <person name="Suzuki K."/>
        </authorList>
    </citation>
    <scope>NUCLEOTIDE SEQUENCE [LARGE SCALE GENOMIC DNA]</scope>
</reference>
<dbReference type="CDD" id="cd11716">
    <property type="entry name" value="THUMP_ThiI"/>
    <property type="match status" value="1"/>
</dbReference>
<dbReference type="InterPro" id="IPR003720">
    <property type="entry name" value="tRNA_STrfase"/>
</dbReference>
<accession>A0A2H5XF91</accession>
<dbReference type="Pfam" id="PF02926">
    <property type="entry name" value="THUMP"/>
    <property type="match status" value="1"/>
</dbReference>
<dbReference type="Gene3D" id="3.30.2130.30">
    <property type="match status" value="1"/>
</dbReference>
<evidence type="ECO:0000256" key="5">
    <source>
        <dbReference type="ARBA" id="ARBA00022741"/>
    </source>
</evidence>
<keyword evidence="5 9" id="KW-0547">Nucleotide-binding</keyword>
<evidence type="ECO:0000256" key="6">
    <source>
        <dbReference type="ARBA" id="ARBA00022840"/>
    </source>
</evidence>
<evidence type="ECO:0000256" key="2">
    <source>
        <dbReference type="ARBA" id="ARBA00022490"/>
    </source>
</evidence>
<dbReference type="SMART" id="SM00981">
    <property type="entry name" value="THUMP"/>
    <property type="match status" value="1"/>
</dbReference>
<dbReference type="InterPro" id="IPR014729">
    <property type="entry name" value="Rossmann-like_a/b/a_fold"/>
</dbReference>
<dbReference type="InterPro" id="IPR054173">
    <property type="entry name" value="ThiI_fer"/>
</dbReference>
<dbReference type="GO" id="GO:0140741">
    <property type="term" value="F:tRNA-uracil-4 sulfurtransferase activity"/>
    <property type="evidence" value="ECO:0007669"/>
    <property type="project" value="UniProtKB-EC"/>
</dbReference>
<dbReference type="AlphaFoldDB" id="A0A2H5XF91"/>
<proteinExistence type="inferred from homology"/>
<dbReference type="GO" id="GO:0004810">
    <property type="term" value="F:CCA tRNA nucleotidyltransferase activity"/>
    <property type="evidence" value="ECO:0007669"/>
    <property type="project" value="InterPro"/>
</dbReference>
<dbReference type="EMBL" id="BEHT01000038">
    <property type="protein sequence ID" value="GBC99807.1"/>
    <property type="molecule type" value="Genomic_DNA"/>
</dbReference>
<evidence type="ECO:0000256" key="7">
    <source>
        <dbReference type="ARBA" id="ARBA00022884"/>
    </source>
</evidence>
<organism evidence="11 12">
    <name type="scientific">Candidatus Fervidibacter japonicus</name>
    <dbReference type="NCBI Taxonomy" id="2035412"/>
    <lineage>
        <taxon>Bacteria</taxon>
        <taxon>Candidatus Fervidibacterota</taxon>
        <taxon>Candidatus Fervidibacter</taxon>
    </lineage>
</organism>
<dbReference type="GO" id="GO:0009228">
    <property type="term" value="P:thiamine biosynthetic process"/>
    <property type="evidence" value="ECO:0007669"/>
    <property type="project" value="UniProtKB-KW"/>
</dbReference>
<dbReference type="GO" id="GO:0000049">
    <property type="term" value="F:tRNA binding"/>
    <property type="evidence" value="ECO:0007669"/>
    <property type="project" value="UniProtKB-UniRule"/>
</dbReference>
<keyword evidence="7 9" id="KW-0694">RNA-binding</keyword>
<evidence type="ECO:0000256" key="4">
    <source>
        <dbReference type="ARBA" id="ARBA00022679"/>
    </source>
</evidence>
<dbReference type="PANTHER" id="PTHR43209:SF1">
    <property type="entry name" value="TRNA SULFURTRANSFERASE"/>
    <property type="match status" value="1"/>
</dbReference>
<evidence type="ECO:0000256" key="3">
    <source>
        <dbReference type="ARBA" id="ARBA00022555"/>
    </source>
</evidence>
<dbReference type="SUPFAM" id="SSF52402">
    <property type="entry name" value="Adenine nucleotide alpha hydrolases-like"/>
    <property type="match status" value="1"/>
</dbReference>
<dbReference type="EC" id="2.8.1.4" evidence="9"/>
<feature type="domain" description="THUMP" evidence="10">
    <location>
        <begin position="77"/>
        <end position="181"/>
    </location>
</feature>
<keyword evidence="2 9" id="KW-0963">Cytoplasm</keyword>
<dbReference type="NCBIfam" id="TIGR00342">
    <property type="entry name" value="tRNA uracil 4-sulfurtransferase ThiI"/>
    <property type="match status" value="1"/>
</dbReference>
<feature type="binding site" evidence="9">
    <location>
        <begin position="199"/>
        <end position="200"/>
    </location>
    <ligand>
        <name>ATP</name>
        <dbReference type="ChEBI" id="CHEBI:30616"/>
    </ligand>
</feature>
<comment type="caution">
    <text evidence="11">The sequence shown here is derived from an EMBL/GenBank/DDBJ whole genome shotgun (WGS) entry which is preliminary data.</text>
</comment>
<dbReference type="Pfam" id="PF22025">
    <property type="entry name" value="ThiI_fer"/>
    <property type="match status" value="1"/>
</dbReference>
<comment type="function">
    <text evidence="9">Catalyzes the ATP-dependent transfer of a sulfur to tRNA to produce 4-thiouridine in position 8 of tRNAs, which functions as a near-UV photosensor. Also catalyzes the transfer of sulfur to the sulfur carrier protein ThiS, forming ThiS-thiocarboxylate. This is a step in the synthesis of thiazole, in the thiamine biosynthesis pathway. The sulfur is donated as persulfide by IscS.</text>
</comment>
<feature type="binding site" evidence="9">
    <location>
        <position position="314"/>
    </location>
    <ligand>
        <name>ATP</name>
        <dbReference type="ChEBI" id="CHEBI:30616"/>
    </ligand>
</feature>
<evidence type="ECO:0000256" key="8">
    <source>
        <dbReference type="ARBA" id="ARBA00022977"/>
    </source>
</evidence>
<feature type="binding site" evidence="9">
    <location>
        <position position="305"/>
    </location>
    <ligand>
        <name>ATP</name>
        <dbReference type="ChEBI" id="CHEBI:30616"/>
    </ligand>
</feature>
<dbReference type="Pfam" id="PF02568">
    <property type="entry name" value="ThiI"/>
    <property type="match status" value="1"/>
</dbReference>
<feature type="binding site" evidence="9">
    <location>
        <begin position="224"/>
        <end position="225"/>
    </location>
    <ligand>
        <name>ATP</name>
        <dbReference type="ChEBI" id="CHEBI:30616"/>
    </ligand>
</feature>
<dbReference type="InterPro" id="IPR049962">
    <property type="entry name" value="THUMP_ThiI"/>
</dbReference>
<gene>
    <name evidence="9 11" type="primary">thiI</name>
    <name evidence="11" type="ORF">HRbin17_02338</name>
</gene>
<keyword evidence="4 9" id="KW-0808">Transferase</keyword>
<feature type="binding site" evidence="9">
    <location>
        <position position="283"/>
    </location>
    <ligand>
        <name>ATP</name>
        <dbReference type="ChEBI" id="CHEBI:30616"/>
    </ligand>
</feature>
<dbReference type="InterPro" id="IPR020536">
    <property type="entry name" value="ThiI_AANH"/>
</dbReference>
<evidence type="ECO:0000256" key="1">
    <source>
        <dbReference type="ARBA" id="ARBA00004496"/>
    </source>
</evidence>
<comment type="pathway">
    <text evidence="9">Cofactor biosynthesis; thiamine diphosphate biosynthesis.</text>
</comment>
<keyword evidence="3 9" id="KW-0820">tRNA-binding</keyword>
<name>A0A2H5XF91_9BACT</name>
<comment type="subcellular location">
    <subcellularLocation>
        <location evidence="1 9">Cytoplasm</location>
    </subcellularLocation>
</comment>
<comment type="catalytic activity">
    <reaction evidence="9">
        <text>[ThiI sulfur-carrier protein]-S-sulfanyl-L-cysteine + a uridine in tRNA + 2 reduced [2Fe-2S]-[ferredoxin] + ATP + H(+) = [ThiI sulfur-carrier protein]-L-cysteine + a 4-thiouridine in tRNA + 2 oxidized [2Fe-2S]-[ferredoxin] + AMP + diphosphate</text>
        <dbReference type="Rhea" id="RHEA:24176"/>
        <dbReference type="Rhea" id="RHEA-COMP:10000"/>
        <dbReference type="Rhea" id="RHEA-COMP:10001"/>
        <dbReference type="Rhea" id="RHEA-COMP:13337"/>
        <dbReference type="Rhea" id="RHEA-COMP:13338"/>
        <dbReference type="Rhea" id="RHEA-COMP:13339"/>
        <dbReference type="Rhea" id="RHEA-COMP:13340"/>
        <dbReference type="ChEBI" id="CHEBI:15378"/>
        <dbReference type="ChEBI" id="CHEBI:29950"/>
        <dbReference type="ChEBI" id="CHEBI:30616"/>
        <dbReference type="ChEBI" id="CHEBI:33019"/>
        <dbReference type="ChEBI" id="CHEBI:33737"/>
        <dbReference type="ChEBI" id="CHEBI:33738"/>
        <dbReference type="ChEBI" id="CHEBI:61963"/>
        <dbReference type="ChEBI" id="CHEBI:65315"/>
        <dbReference type="ChEBI" id="CHEBI:136798"/>
        <dbReference type="ChEBI" id="CHEBI:456215"/>
        <dbReference type="EC" id="2.8.1.4"/>
    </reaction>
</comment>
<dbReference type="GO" id="GO:0009229">
    <property type="term" value="P:thiamine diphosphate biosynthetic process"/>
    <property type="evidence" value="ECO:0007669"/>
    <property type="project" value="UniProtKB-UniRule"/>
</dbReference>
<evidence type="ECO:0000256" key="9">
    <source>
        <dbReference type="HAMAP-Rule" id="MF_00021"/>
    </source>
</evidence>
<protein>
    <recommendedName>
        <fullName evidence="9">Probable tRNA sulfurtransferase</fullName>
        <ecNumber evidence="9">2.8.1.4</ecNumber>
    </recommendedName>
    <alternativeName>
        <fullName evidence="9">Sulfur carrier protein ThiS sulfurtransferase</fullName>
    </alternativeName>
    <alternativeName>
        <fullName evidence="9">Thiamine biosynthesis protein ThiI</fullName>
    </alternativeName>
    <alternativeName>
        <fullName evidence="9">tRNA 4-thiouridine synthase</fullName>
    </alternativeName>
</protein>
<dbReference type="SUPFAM" id="SSF143437">
    <property type="entry name" value="THUMP domain-like"/>
    <property type="match status" value="1"/>
</dbReference>
<comment type="similarity">
    <text evidence="9">Belongs to the ThiI family.</text>
</comment>
<comment type="catalytic activity">
    <reaction evidence="9">
        <text>[ThiS sulfur-carrier protein]-C-terminal Gly-Gly-AMP + S-sulfanyl-L-cysteinyl-[cysteine desulfurase] + AH2 = [ThiS sulfur-carrier protein]-C-terminal-Gly-aminoethanethioate + L-cysteinyl-[cysteine desulfurase] + A + AMP + 2 H(+)</text>
        <dbReference type="Rhea" id="RHEA:43340"/>
        <dbReference type="Rhea" id="RHEA-COMP:12157"/>
        <dbReference type="Rhea" id="RHEA-COMP:12158"/>
        <dbReference type="Rhea" id="RHEA-COMP:12910"/>
        <dbReference type="Rhea" id="RHEA-COMP:19908"/>
        <dbReference type="ChEBI" id="CHEBI:13193"/>
        <dbReference type="ChEBI" id="CHEBI:15378"/>
        <dbReference type="ChEBI" id="CHEBI:17499"/>
        <dbReference type="ChEBI" id="CHEBI:29950"/>
        <dbReference type="ChEBI" id="CHEBI:61963"/>
        <dbReference type="ChEBI" id="CHEBI:90618"/>
        <dbReference type="ChEBI" id="CHEBI:232372"/>
        <dbReference type="ChEBI" id="CHEBI:456215"/>
    </reaction>
</comment>
<dbReference type="HAMAP" id="MF_00021">
    <property type="entry name" value="ThiI"/>
    <property type="match status" value="1"/>
</dbReference>
<keyword evidence="8 9" id="KW-0784">Thiamine biosynthesis</keyword>
<keyword evidence="6 9" id="KW-0067">ATP-binding</keyword>
<dbReference type="GO" id="GO:0002937">
    <property type="term" value="P:tRNA 4-thiouridine biosynthesis"/>
    <property type="evidence" value="ECO:0007669"/>
    <property type="project" value="TreeGrafter"/>
</dbReference>
<dbReference type="GO" id="GO:0052837">
    <property type="term" value="P:thiazole biosynthetic process"/>
    <property type="evidence" value="ECO:0007669"/>
    <property type="project" value="TreeGrafter"/>
</dbReference>
<evidence type="ECO:0000313" key="11">
    <source>
        <dbReference type="EMBL" id="GBC99807.1"/>
    </source>
</evidence>
<dbReference type="InterPro" id="IPR049961">
    <property type="entry name" value="ThiI_N"/>
</dbReference>
<dbReference type="InterPro" id="IPR050102">
    <property type="entry name" value="tRNA_sulfurtransferase_ThiI"/>
</dbReference>
<dbReference type="PROSITE" id="PS51165">
    <property type="entry name" value="THUMP"/>
    <property type="match status" value="1"/>
</dbReference>
<dbReference type="Gene3D" id="3.40.50.620">
    <property type="entry name" value="HUPs"/>
    <property type="match status" value="1"/>
</dbReference>
<evidence type="ECO:0000259" key="10">
    <source>
        <dbReference type="PROSITE" id="PS51165"/>
    </source>
</evidence>
<dbReference type="CDD" id="cd01712">
    <property type="entry name" value="PPase_ThiI"/>
    <property type="match status" value="1"/>
</dbReference>
<dbReference type="Proteomes" id="UP000236173">
    <property type="component" value="Unassembled WGS sequence"/>
</dbReference>
<dbReference type="GO" id="GO:0005524">
    <property type="term" value="F:ATP binding"/>
    <property type="evidence" value="ECO:0007669"/>
    <property type="project" value="UniProtKB-UniRule"/>
</dbReference>
<dbReference type="UniPathway" id="UPA00060"/>
<evidence type="ECO:0000313" key="12">
    <source>
        <dbReference type="Proteomes" id="UP000236173"/>
    </source>
</evidence>
<sequence length="405" mass="44326">MVTLPPELERWLALSWDAVVVHFHEIALKGGNRRPFTRALQFNLQRVLAPLSAGVQDCFDRLLVVPVSGAPTTAWLKETLSAAAQVFGVAYAAPVRILPRDMDALIAAAVETYRTVADAGATFAVQVRRVDKNFPLTSQQVERIIGEHIVAATRAPVDLKAPAVALRFRIYTDCAYLVGPKVPGVGGLPVGVTGRVLTLLSGGIDSAVAAWLIMRRGCVTDFLHFHAFPSADEVRTSKIVALVERLVKPQGVRARLLLVPYHAFQVALLMAKVPAALELVLFRRFMVKVACRIAQTRWYHALVTGDNLGQVASQTLENLRALDDAASVPVFRPLLTYDKAEIIALAQRIGTYDLSLLPYKDCCSLIARHPETRPKLDAVRGAEARLPVDALVERTLSELVVWQIG</sequence>